<evidence type="ECO:0000313" key="3">
    <source>
        <dbReference type="EMBL" id="GIX98042.1"/>
    </source>
</evidence>
<evidence type="ECO:0000313" key="4">
    <source>
        <dbReference type="Proteomes" id="UP001054945"/>
    </source>
</evidence>
<sequence>MILFSDTVAPTIPLDYRHLYREFRNHVTKLVIWDTSGQEKYKLITKHFYRLAHAALVVYDVTQKDTLYALPKWIAELKHICGEIPTVIVGNKFDTKSKDKISEEDIASFIEELGFSDRHYLTSAFTGENVDKAFTALIEILMDDMKIISDSDEIKIDLSNRNRRKNCAC</sequence>
<dbReference type="SMART" id="SM00175">
    <property type="entry name" value="RAB"/>
    <property type="match status" value="1"/>
</dbReference>
<keyword evidence="2" id="KW-0342">GTP-binding</keyword>
<accession>A0AAV4PKA4</accession>
<dbReference type="PANTHER" id="PTHR47977">
    <property type="entry name" value="RAS-RELATED PROTEIN RAB"/>
    <property type="match status" value="1"/>
</dbReference>
<proteinExistence type="predicted"/>
<dbReference type="NCBIfam" id="TIGR00231">
    <property type="entry name" value="small_GTP"/>
    <property type="match status" value="1"/>
</dbReference>
<dbReference type="Pfam" id="PF00071">
    <property type="entry name" value="Ras"/>
    <property type="match status" value="1"/>
</dbReference>
<keyword evidence="4" id="KW-1185">Reference proteome</keyword>
<comment type="caution">
    <text evidence="3">The sequence shown here is derived from an EMBL/GenBank/DDBJ whole genome shotgun (WGS) entry which is preliminary data.</text>
</comment>
<keyword evidence="1" id="KW-0547">Nucleotide-binding</keyword>
<dbReference type="GO" id="GO:0005525">
    <property type="term" value="F:GTP binding"/>
    <property type="evidence" value="ECO:0007669"/>
    <property type="project" value="UniProtKB-KW"/>
</dbReference>
<dbReference type="SUPFAM" id="SSF52540">
    <property type="entry name" value="P-loop containing nucleoside triphosphate hydrolases"/>
    <property type="match status" value="1"/>
</dbReference>
<dbReference type="InterPro" id="IPR027417">
    <property type="entry name" value="P-loop_NTPase"/>
</dbReference>
<dbReference type="EMBL" id="BPLR01004850">
    <property type="protein sequence ID" value="GIX98042.1"/>
    <property type="molecule type" value="Genomic_DNA"/>
</dbReference>
<reference evidence="3 4" key="1">
    <citation type="submission" date="2021-06" db="EMBL/GenBank/DDBJ databases">
        <title>Caerostris extrusa draft genome.</title>
        <authorList>
            <person name="Kono N."/>
            <person name="Arakawa K."/>
        </authorList>
    </citation>
    <scope>NUCLEOTIDE SEQUENCE [LARGE SCALE GENOMIC DNA]</scope>
</reference>
<organism evidence="3 4">
    <name type="scientific">Caerostris extrusa</name>
    <name type="common">Bark spider</name>
    <name type="synonym">Caerostris bankana</name>
    <dbReference type="NCBI Taxonomy" id="172846"/>
    <lineage>
        <taxon>Eukaryota</taxon>
        <taxon>Metazoa</taxon>
        <taxon>Ecdysozoa</taxon>
        <taxon>Arthropoda</taxon>
        <taxon>Chelicerata</taxon>
        <taxon>Arachnida</taxon>
        <taxon>Araneae</taxon>
        <taxon>Araneomorphae</taxon>
        <taxon>Entelegynae</taxon>
        <taxon>Araneoidea</taxon>
        <taxon>Araneidae</taxon>
        <taxon>Caerostris</taxon>
    </lineage>
</organism>
<dbReference type="GO" id="GO:0003924">
    <property type="term" value="F:GTPase activity"/>
    <property type="evidence" value="ECO:0007669"/>
    <property type="project" value="InterPro"/>
</dbReference>
<protein>
    <submittedName>
        <fullName evidence="3">Ras-related protein Rab-5B</fullName>
    </submittedName>
</protein>
<dbReference type="InterPro" id="IPR050227">
    <property type="entry name" value="Rab"/>
</dbReference>
<dbReference type="InterPro" id="IPR001806">
    <property type="entry name" value="Small_GTPase"/>
</dbReference>
<evidence type="ECO:0000256" key="1">
    <source>
        <dbReference type="ARBA" id="ARBA00022741"/>
    </source>
</evidence>
<gene>
    <name evidence="3" type="primary">rab5B</name>
    <name evidence="3" type="ORF">CEXT_63111</name>
</gene>
<dbReference type="AlphaFoldDB" id="A0AAV4PKA4"/>
<dbReference type="SMART" id="SM00173">
    <property type="entry name" value="RAS"/>
    <property type="match status" value="1"/>
</dbReference>
<dbReference type="InterPro" id="IPR005225">
    <property type="entry name" value="Small_GTP-bd"/>
</dbReference>
<dbReference type="SMART" id="SM00174">
    <property type="entry name" value="RHO"/>
    <property type="match status" value="1"/>
</dbReference>
<dbReference type="Proteomes" id="UP001054945">
    <property type="component" value="Unassembled WGS sequence"/>
</dbReference>
<dbReference type="PROSITE" id="PS51419">
    <property type="entry name" value="RAB"/>
    <property type="match status" value="1"/>
</dbReference>
<evidence type="ECO:0000256" key="2">
    <source>
        <dbReference type="ARBA" id="ARBA00023134"/>
    </source>
</evidence>
<name>A0AAV4PKA4_CAEEX</name>
<dbReference type="PRINTS" id="PR00449">
    <property type="entry name" value="RASTRNSFRMNG"/>
</dbReference>
<dbReference type="FunFam" id="3.40.50.300:FF:001447">
    <property type="entry name" value="Ras-related protein Rab-1B"/>
    <property type="match status" value="1"/>
</dbReference>
<dbReference type="CDD" id="cd00154">
    <property type="entry name" value="Rab"/>
    <property type="match status" value="1"/>
</dbReference>
<dbReference type="Gene3D" id="3.40.50.300">
    <property type="entry name" value="P-loop containing nucleotide triphosphate hydrolases"/>
    <property type="match status" value="1"/>
</dbReference>